<evidence type="ECO:0000256" key="2">
    <source>
        <dbReference type="SAM" id="MobiDB-lite"/>
    </source>
</evidence>
<dbReference type="PANTHER" id="PTHR30486">
    <property type="entry name" value="TWITCHING MOTILITY PROTEIN PILT"/>
    <property type="match status" value="1"/>
</dbReference>
<dbReference type="SUPFAM" id="SSF52540">
    <property type="entry name" value="P-loop containing nucleoside triphosphate hydrolases"/>
    <property type="match status" value="1"/>
</dbReference>
<comment type="similarity">
    <text evidence="1">Belongs to the GSP E family.</text>
</comment>
<dbReference type="GO" id="GO:0016887">
    <property type="term" value="F:ATP hydrolysis activity"/>
    <property type="evidence" value="ECO:0007669"/>
    <property type="project" value="InterPro"/>
</dbReference>
<dbReference type="RefSeq" id="WP_185005246.1">
    <property type="nucleotide sequence ID" value="NZ_BAAAUI010000001.1"/>
</dbReference>
<protein>
    <submittedName>
        <fullName evidence="4">Flp pilus assembly CpaF family ATPase</fullName>
    </submittedName>
</protein>
<dbReference type="EMBL" id="JACHMH010000001">
    <property type="protein sequence ID" value="MBB4679507.1"/>
    <property type="molecule type" value="Genomic_DNA"/>
</dbReference>
<dbReference type="Pfam" id="PF00437">
    <property type="entry name" value="T2SSE"/>
    <property type="match status" value="1"/>
</dbReference>
<dbReference type="CDD" id="cd01130">
    <property type="entry name" value="VirB11-like_ATPase"/>
    <property type="match status" value="1"/>
</dbReference>
<evidence type="ECO:0000313" key="4">
    <source>
        <dbReference type="EMBL" id="MBB4679507.1"/>
    </source>
</evidence>
<keyword evidence="5" id="KW-1185">Reference proteome</keyword>
<accession>A0A7W7FVQ0</accession>
<name>A0A7W7FVQ0_9PSEU</name>
<dbReference type="Gene3D" id="3.40.50.300">
    <property type="entry name" value="P-loop containing nucleotide triphosphate hydrolases"/>
    <property type="match status" value="1"/>
</dbReference>
<sequence>MSADRPGQAHLPTGHQTQWRGGLRAVTTDRPGTQPVKEQPTARPARDLVDQIRLAVAVSLDELGHDDVPAPENRDPAAEHARVLALAQEEITAWVVRNAQAGRPPVPLSFERELAQAVVASMAGLGALLPLLEREDVENIHIHGYDRVWLELADGSLERWPYVVADSDATLITMVADLAARMGRTAREFSPANPMVSFRIPAGGLLGARLSAVMSLTDRPRIAIRRHRLHDVGLDDLVRAGTVDFLLVAFLRAAVRAGKNIVVTGGPYTGKTTILRALAREIPANEHLITVEDDAELGLDLLGTHSLVTPLEARQANAEGVGEVTLDDLLKQTLRHSPSRVLVGEVRAGEVTSLLRALGNGAAGGMCTLHAASASAVTDRIAALGQLATPPLPVEAAYRWSASALHLVVHLAKADHHDPRTGQFSRQRYVTEIAELGPVGDTGRPDLTHLFSPRPVDGRAIPAFPPSPGLLADLIRHGFDPGLLHRGEGDWQPAFLRRDLS</sequence>
<evidence type="ECO:0000259" key="3">
    <source>
        <dbReference type="Pfam" id="PF00437"/>
    </source>
</evidence>
<dbReference type="InterPro" id="IPR027417">
    <property type="entry name" value="P-loop_NTPase"/>
</dbReference>
<feature type="region of interest" description="Disordered" evidence="2">
    <location>
        <begin position="1"/>
        <end position="45"/>
    </location>
</feature>
<reference evidence="4 5" key="1">
    <citation type="submission" date="2020-08" db="EMBL/GenBank/DDBJ databases">
        <title>Sequencing the genomes of 1000 actinobacteria strains.</title>
        <authorList>
            <person name="Klenk H.-P."/>
        </authorList>
    </citation>
    <scope>NUCLEOTIDE SEQUENCE [LARGE SCALE GENOMIC DNA]</scope>
    <source>
        <strain evidence="4 5">DSM 44230</strain>
    </source>
</reference>
<feature type="domain" description="Bacterial type II secretion system protein E" evidence="3">
    <location>
        <begin position="135"/>
        <end position="409"/>
    </location>
</feature>
<gene>
    <name evidence="4" type="ORF">HNR67_005625</name>
</gene>
<dbReference type="InterPro" id="IPR050921">
    <property type="entry name" value="T4SS_GSP_E_ATPase"/>
</dbReference>
<dbReference type="InterPro" id="IPR001482">
    <property type="entry name" value="T2SS/T4SS_dom"/>
</dbReference>
<organism evidence="4 5">
    <name type="scientific">Crossiella cryophila</name>
    <dbReference type="NCBI Taxonomy" id="43355"/>
    <lineage>
        <taxon>Bacteria</taxon>
        <taxon>Bacillati</taxon>
        <taxon>Actinomycetota</taxon>
        <taxon>Actinomycetes</taxon>
        <taxon>Pseudonocardiales</taxon>
        <taxon>Pseudonocardiaceae</taxon>
        <taxon>Crossiella</taxon>
    </lineage>
</organism>
<evidence type="ECO:0000313" key="5">
    <source>
        <dbReference type="Proteomes" id="UP000533598"/>
    </source>
</evidence>
<dbReference type="Gene3D" id="3.30.450.380">
    <property type="match status" value="1"/>
</dbReference>
<proteinExistence type="inferred from homology"/>
<dbReference type="Proteomes" id="UP000533598">
    <property type="component" value="Unassembled WGS sequence"/>
</dbReference>
<dbReference type="AlphaFoldDB" id="A0A7W7FVQ0"/>
<evidence type="ECO:0000256" key="1">
    <source>
        <dbReference type="ARBA" id="ARBA00006611"/>
    </source>
</evidence>
<dbReference type="PANTHER" id="PTHR30486:SF6">
    <property type="entry name" value="TYPE IV PILUS RETRACTATION ATPASE PILT"/>
    <property type="match status" value="1"/>
</dbReference>
<comment type="caution">
    <text evidence="4">The sequence shown here is derived from an EMBL/GenBank/DDBJ whole genome shotgun (WGS) entry which is preliminary data.</text>
</comment>